<dbReference type="InterPro" id="IPR036779">
    <property type="entry name" value="LysM_dom_sf"/>
</dbReference>
<dbReference type="CDD" id="cd00118">
    <property type="entry name" value="LysM"/>
    <property type="match status" value="1"/>
</dbReference>
<feature type="transmembrane region" description="Helical" evidence="1">
    <location>
        <begin position="40"/>
        <end position="59"/>
    </location>
</feature>
<proteinExistence type="predicted"/>
<keyword evidence="1" id="KW-1133">Transmembrane helix</keyword>
<evidence type="ECO:0000256" key="1">
    <source>
        <dbReference type="SAM" id="Phobius"/>
    </source>
</evidence>
<evidence type="ECO:0000313" key="4">
    <source>
        <dbReference type="Proteomes" id="UP000198972"/>
    </source>
</evidence>
<dbReference type="InterPro" id="IPR018392">
    <property type="entry name" value="LysM"/>
</dbReference>
<reference evidence="3 4" key="1">
    <citation type="submission" date="2016-10" db="EMBL/GenBank/DDBJ databases">
        <authorList>
            <person name="de Groot N.N."/>
        </authorList>
    </citation>
    <scope>NUCLEOTIDE SEQUENCE [LARGE SCALE GENOMIC DNA]</scope>
    <source>
        <strain evidence="3 4">DSM 28129</strain>
    </source>
</reference>
<keyword evidence="1" id="KW-0472">Membrane</keyword>
<keyword evidence="1" id="KW-0812">Transmembrane</keyword>
<dbReference type="EMBL" id="FNBG01000003">
    <property type="protein sequence ID" value="SDE89451.1"/>
    <property type="molecule type" value="Genomic_DNA"/>
</dbReference>
<feature type="domain" description="LysM" evidence="2">
    <location>
        <begin position="71"/>
        <end position="121"/>
    </location>
</feature>
<dbReference type="RefSeq" id="WP_091227106.1">
    <property type="nucleotide sequence ID" value="NZ_FNBG01000003.1"/>
</dbReference>
<dbReference type="SMART" id="SM00257">
    <property type="entry name" value="LysM"/>
    <property type="match status" value="1"/>
</dbReference>
<dbReference type="Pfam" id="PF01476">
    <property type="entry name" value="LysM"/>
    <property type="match status" value="1"/>
</dbReference>
<evidence type="ECO:0000313" key="3">
    <source>
        <dbReference type="EMBL" id="SDE89451.1"/>
    </source>
</evidence>
<dbReference type="Gene3D" id="3.10.350.10">
    <property type="entry name" value="LysM domain"/>
    <property type="match status" value="1"/>
</dbReference>
<dbReference type="PROSITE" id="PS51782">
    <property type="entry name" value="LYSM"/>
    <property type="match status" value="1"/>
</dbReference>
<keyword evidence="4" id="KW-1185">Reference proteome</keyword>
<gene>
    <name evidence="3" type="ORF">SAMN04488542_103125</name>
</gene>
<dbReference type="AlphaFoldDB" id="A0A1G7GMY2"/>
<sequence length="124" mass="13906">MLRYSTYKSIYDNKPATRNHLNINITIEGLLRRRGSLIKIVALVLFLTVTTTGMVTAFASNGHEKDNTSYETVIVMPGDTLWEIAANHKPNGKDTRVYIDEIKRVNKMVVSSIQAGDTLLLPEI</sequence>
<dbReference type="Proteomes" id="UP000198972">
    <property type="component" value="Unassembled WGS sequence"/>
</dbReference>
<dbReference type="STRING" id="670482.SAMN04488542_103125"/>
<protein>
    <submittedName>
        <fullName evidence="3">LysM domain-containing protein</fullName>
    </submittedName>
</protein>
<dbReference type="SUPFAM" id="SSF54106">
    <property type="entry name" value="LysM domain"/>
    <property type="match status" value="1"/>
</dbReference>
<organism evidence="3 4">
    <name type="scientific">Fontibacillus panacisegetis</name>
    <dbReference type="NCBI Taxonomy" id="670482"/>
    <lineage>
        <taxon>Bacteria</taxon>
        <taxon>Bacillati</taxon>
        <taxon>Bacillota</taxon>
        <taxon>Bacilli</taxon>
        <taxon>Bacillales</taxon>
        <taxon>Paenibacillaceae</taxon>
        <taxon>Fontibacillus</taxon>
    </lineage>
</organism>
<name>A0A1G7GMY2_9BACL</name>
<dbReference type="OrthoDB" id="9801998at2"/>
<evidence type="ECO:0000259" key="2">
    <source>
        <dbReference type="PROSITE" id="PS51782"/>
    </source>
</evidence>
<accession>A0A1G7GMY2</accession>